<dbReference type="Proteomes" id="UP001501920">
    <property type="component" value="Chromosome 22"/>
</dbReference>
<protein>
    <recommendedName>
        <fullName evidence="3">C-type lectin domain-containing protein</fullName>
    </recommendedName>
</protein>
<dbReference type="PROSITE" id="PS00615">
    <property type="entry name" value="C_TYPE_LECTIN_1"/>
    <property type="match status" value="1"/>
</dbReference>
<dbReference type="AlphaFoldDB" id="A0AAR2L6W6"/>
<dbReference type="InterPro" id="IPR016187">
    <property type="entry name" value="CTDL_fold"/>
</dbReference>
<dbReference type="CDD" id="cd03590">
    <property type="entry name" value="CLECT_DC-SIGN_like"/>
    <property type="match status" value="1"/>
</dbReference>
<reference evidence="4" key="2">
    <citation type="submission" date="2025-08" db="UniProtKB">
        <authorList>
            <consortium name="Ensembl"/>
        </authorList>
    </citation>
    <scope>IDENTIFICATION</scope>
</reference>
<sequence length="217" mass="25441">MVREMQLQMRKKCCFSIFNMRSQEYVTSKRILTFQAILHRNENAKTHLCSETICCALIHLILSLGIPCMDEACQFGWTYNGSSFYHISINENTWNTSRSYCRMRGSWNEGRQDCIERGADLVVINSREEQKLTVCKEAWIGLTDREKEGTWKWVDGRELTTRHWRKHQPNNNGDQDCAVTSFRNDNCSGWNDLSCLENKYWICEKKAPPSDQIIHID</sequence>
<evidence type="ECO:0000256" key="2">
    <source>
        <dbReference type="ARBA" id="ARBA00023157"/>
    </source>
</evidence>
<dbReference type="GeneTree" id="ENSGT01020000230338"/>
<keyword evidence="1" id="KW-0430">Lectin</keyword>
<dbReference type="SMART" id="SM00034">
    <property type="entry name" value="CLECT"/>
    <property type="match status" value="1"/>
</dbReference>
<feature type="domain" description="C-type lectin" evidence="3">
    <location>
        <begin position="79"/>
        <end position="204"/>
    </location>
</feature>
<dbReference type="PANTHER" id="PTHR22803">
    <property type="entry name" value="MANNOSE, PHOSPHOLIPASE, LECTIN RECEPTOR RELATED"/>
    <property type="match status" value="1"/>
</dbReference>
<reference evidence="4 5" key="1">
    <citation type="submission" date="2020-10" db="EMBL/GenBank/DDBJ databases">
        <title>Pygocentrus nattereri (red-bellied piranha) genome, fPygNat1, primary haplotype.</title>
        <authorList>
            <person name="Myers G."/>
            <person name="Meyer A."/>
            <person name="Karagic N."/>
            <person name="Pippel M."/>
            <person name="Winkler S."/>
            <person name="Tracey A."/>
            <person name="Wood J."/>
            <person name="Formenti G."/>
            <person name="Howe K."/>
            <person name="Fedrigo O."/>
            <person name="Jarvis E.D."/>
        </authorList>
    </citation>
    <scope>NUCLEOTIDE SEQUENCE [LARGE SCALE GENOMIC DNA]</scope>
</reference>
<keyword evidence="2" id="KW-1015">Disulfide bond</keyword>
<dbReference type="Gene3D" id="3.10.100.10">
    <property type="entry name" value="Mannose-Binding Protein A, subunit A"/>
    <property type="match status" value="2"/>
</dbReference>
<dbReference type="InterPro" id="IPR001304">
    <property type="entry name" value="C-type_lectin-like"/>
</dbReference>
<reference evidence="4" key="3">
    <citation type="submission" date="2025-09" db="UniProtKB">
        <authorList>
            <consortium name="Ensembl"/>
        </authorList>
    </citation>
    <scope>IDENTIFICATION</scope>
</reference>
<dbReference type="Ensembl" id="ENSPNAT00000071270.1">
    <property type="protein sequence ID" value="ENSPNAP00000072295.1"/>
    <property type="gene ID" value="ENSPNAG00000011864.2"/>
</dbReference>
<evidence type="ECO:0000313" key="4">
    <source>
        <dbReference type="Ensembl" id="ENSPNAP00000072295.1"/>
    </source>
</evidence>
<name>A0AAR2L6W6_PYGNA</name>
<evidence type="ECO:0000256" key="1">
    <source>
        <dbReference type="ARBA" id="ARBA00022734"/>
    </source>
</evidence>
<dbReference type="InterPro" id="IPR018378">
    <property type="entry name" value="C-type_lectin_CS"/>
</dbReference>
<keyword evidence="5" id="KW-1185">Reference proteome</keyword>
<dbReference type="SUPFAM" id="SSF56436">
    <property type="entry name" value="C-type lectin-like"/>
    <property type="match status" value="1"/>
</dbReference>
<accession>A0AAR2L6W6</accession>
<organism evidence="4 5">
    <name type="scientific">Pygocentrus nattereri</name>
    <name type="common">Red-bellied piranha</name>
    <dbReference type="NCBI Taxonomy" id="42514"/>
    <lineage>
        <taxon>Eukaryota</taxon>
        <taxon>Metazoa</taxon>
        <taxon>Chordata</taxon>
        <taxon>Craniata</taxon>
        <taxon>Vertebrata</taxon>
        <taxon>Euteleostomi</taxon>
        <taxon>Actinopterygii</taxon>
        <taxon>Neopterygii</taxon>
        <taxon>Teleostei</taxon>
        <taxon>Ostariophysi</taxon>
        <taxon>Characiformes</taxon>
        <taxon>Characoidei</taxon>
        <taxon>Pygocentrus</taxon>
    </lineage>
</organism>
<dbReference type="InterPro" id="IPR016186">
    <property type="entry name" value="C-type_lectin-like/link_sf"/>
</dbReference>
<evidence type="ECO:0000313" key="5">
    <source>
        <dbReference type="Proteomes" id="UP001501920"/>
    </source>
</evidence>
<proteinExistence type="predicted"/>
<dbReference type="InterPro" id="IPR050111">
    <property type="entry name" value="C-type_lectin/snaclec_domain"/>
</dbReference>
<evidence type="ECO:0000259" key="3">
    <source>
        <dbReference type="PROSITE" id="PS50041"/>
    </source>
</evidence>
<dbReference type="InterPro" id="IPR033989">
    <property type="entry name" value="CD209-like_CTLD"/>
</dbReference>
<dbReference type="PROSITE" id="PS50041">
    <property type="entry name" value="C_TYPE_LECTIN_2"/>
    <property type="match status" value="1"/>
</dbReference>
<dbReference type="GO" id="GO:0030246">
    <property type="term" value="F:carbohydrate binding"/>
    <property type="evidence" value="ECO:0007669"/>
    <property type="project" value="UniProtKB-KW"/>
</dbReference>
<dbReference type="Pfam" id="PF00059">
    <property type="entry name" value="Lectin_C"/>
    <property type="match status" value="1"/>
</dbReference>